<evidence type="ECO:0000313" key="3">
    <source>
        <dbReference type="Proteomes" id="UP000248925"/>
    </source>
</evidence>
<gene>
    <name evidence="2" type="ORF">CPY51_05310</name>
</gene>
<feature type="signal peptide" evidence="1">
    <location>
        <begin position="1"/>
        <end position="22"/>
    </location>
</feature>
<organism evidence="2 3">
    <name type="scientific">Rhizobium tubonense</name>
    <dbReference type="NCBI Taxonomy" id="484088"/>
    <lineage>
        <taxon>Bacteria</taxon>
        <taxon>Pseudomonadati</taxon>
        <taxon>Pseudomonadota</taxon>
        <taxon>Alphaproteobacteria</taxon>
        <taxon>Hyphomicrobiales</taxon>
        <taxon>Rhizobiaceae</taxon>
        <taxon>Rhizobium/Agrobacterium group</taxon>
        <taxon>Rhizobium</taxon>
    </lineage>
</organism>
<protein>
    <submittedName>
        <fullName evidence="2">Uncharacterized protein</fullName>
    </submittedName>
</protein>
<reference evidence="2 3" key="1">
    <citation type="journal article" date="2018" name="Sci. Rep.">
        <title>Rhizobium tumorigenes sp. nov., a novel plant tumorigenic bacterium isolated from cane gall tumors on thornless blackberry.</title>
        <authorList>
            <person name="Kuzmanovi N."/>
            <person name="Smalla K."/>
            <person name="Gronow S."/>
            <person name="PuBawska J."/>
        </authorList>
    </citation>
    <scope>NUCLEOTIDE SEQUENCE [LARGE SCALE GENOMIC DNA]</scope>
    <source>
        <strain evidence="2 3">CCBAU 85046</strain>
    </source>
</reference>
<keyword evidence="3" id="KW-1185">Reference proteome</keyword>
<accession>A0A2W4CTW7</accession>
<name>A0A2W4CTW7_9HYPH</name>
<sequence length="95" mass="10642">MKSSVIVSAVLLGGLAATSVEAMPIAKSATTESVSSVVTVDYACGRGWHATPWGECRPNAWRGPPPRYWGRRPPPPYGWGYYRPRYYGWHYGPRW</sequence>
<comment type="caution">
    <text evidence="2">The sequence shown here is derived from an EMBL/GenBank/DDBJ whole genome shotgun (WGS) entry which is preliminary data.</text>
</comment>
<feature type="chain" id="PRO_5015929607" evidence="1">
    <location>
        <begin position="23"/>
        <end position="95"/>
    </location>
</feature>
<proteinExistence type="predicted"/>
<dbReference type="AlphaFoldDB" id="A0A2W4CTW7"/>
<dbReference type="RefSeq" id="WP_111159094.1">
    <property type="nucleotide sequence ID" value="NZ_PCDP01000005.1"/>
</dbReference>
<keyword evidence="1" id="KW-0732">Signal</keyword>
<dbReference type="Proteomes" id="UP000248925">
    <property type="component" value="Unassembled WGS sequence"/>
</dbReference>
<dbReference type="EMBL" id="PCDP01000005">
    <property type="protein sequence ID" value="PZM16097.1"/>
    <property type="molecule type" value="Genomic_DNA"/>
</dbReference>
<evidence type="ECO:0000256" key="1">
    <source>
        <dbReference type="SAM" id="SignalP"/>
    </source>
</evidence>
<dbReference type="NCBIfam" id="NF047412">
    <property type="entry name" value="sig_GCG_CRPN_rpt"/>
    <property type="match status" value="1"/>
</dbReference>
<dbReference type="InterPro" id="IPR058110">
    <property type="entry name" value="GCG_CRPN_dom"/>
</dbReference>
<evidence type="ECO:0000313" key="2">
    <source>
        <dbReference type="EMBL" id="PZM16097.1"/>
    </source>
</evidence>